<evidence type="ECO:0000256" key="1">
    <source>
        <dbReference type="ARBA" id="ARBA00004479"/>
    </source>
</evidence>
<dbReference type="PROSITE" id="PS50011">
    <property type="entry name" value="PROTEIN_KINASE_DOM"/>
    <property type="match status" value="1"/>
</dbReference>
<comment type="catalytic activity">
    <reaction evidence="17">
        <text>L-threonyl-[protein] + ATP = O-phospho-L-threonyl-[protein] + ADP + H(+)</text>
        <dbReference type="Rhea" id="RHEA:46608"/>
        <dbReference type="Rhea" id="RHEA-COMP:11060"/>
        <dbReference type="Rhea" id="RHEA-COMP:11605"/>
        <dbReference type="ChEBI" id="CHEBI:15378"/>
        <dbReference type="ChEBI" id="CHEBI:30013"/>
        <dbReference type="ChEBI" id="CHEBI:30616"/>
        <dbReference type="ChEBI" id="CHEBI:61977"/>
        <dbReference type="ChEBI" id="CHEBI:456216"/>
        <dbReference type="EC" id="2.7.11.1"/>
    </reaction>
</comment>
<evidence type="ECO:0000259" key="21">
    <source>
        <dbReference type="PROSITE" id="PS50011"/>
    </source>
</evidence>
<evidence type="ECO:0000256" key="16">
    <source>
        <dbReference type="ARBA" id="ARBA00023180"/>
    </source>
</evidence>
<evidence type="ECO:0000256" key="2">
    <source>
        <dbReference type="ARBA" id="ARBA00012513"/>
    </source>
</evidence>
<comment type="subcellular location">
    <subcellularLocation>
        <location evidence="1">Membrane</location>
        <topology evidence="1">Single-pass type I membrane protein</topology>
    </subcellularLocation>
</comment>
<dbReference type="InterPro" id="IPR000719">
    <property type="entry name" value="Prot_kinase_dom"/>
</dbReference>
<keyword evidence="8" id="KW-0430">Lectin</keyword>
<feature type="non-terminal residue" evidence="22">
    <location>
        <position position="1"/>
    </location>
</feature>
<keyword evidence="14" id="KW-1015">Disulfide bond</keyword>
<evidence type="ECO:0000256" key="4">
    <source>
        <dbReference type="ARBA" id="ARBA00022553"/>
    </source>
</evidence>
<dbReference type="GO" id="GO:0004674">
    <property type="term" value="F:protein serine/threonine kinase activity"/>
    <property type="evidence" value="ECO:0007669"/>
    <property type="project" value="UniProtKB-KW"/>
</dbReference>
<dbReference type="eggNOG" id="ENOG502QUXB">
    <property type="taxonomic scope" value="Eukaryota"/>
</dbReference>
<feature type="domain" description="Protein kinase" evidence="21">
    <location>
        <begin position="15"/>
        <end position="295"/>
    </location>
</feature>
<evidence type="ECO:0000256" key="18">
    <source>
        <dbReference type="ARBA" id="ARBA00048679"/>
    </source>
</evidence>
<comment type="similarity">
    <text evidence="20">Belongs to the protein kinase superfamily.</text>
</comment>
<feature type="binding site" evidence="19">
    <location>
        <position position="43"/>
    </location>
    <ligand>
        <name>ATP</name>
        <dbReference type="ChEBI" id="CHEBI:30616"/>
    </ligand>
</feature>
<dbReference type="FunCoup" id="D8SV56">
    <property type="interactions" value="860"/>
</dbReference>
<dbReference type="GO" id="GO:0016020">
    <property type="term" value="C:membrane"/>
    <property type="evidence" value="ECO:0007669"/>
    <property type="project" value="UniProtKB-SubCell"/>
</dbReference>
<dbReference type="Gramene" id="EFJ11814">
    <property type="protein sequence ID" value="EFJ11814"/>
    <property type="gene ID" value="SELMODRAFT_125579"/>
</dbReference>
<evidence type="ECO:0000256" key="7">
    <source>
        <dbReference type="ARBA" id="ARBA00022729"/>
    </source>
</evidence>
<dbReference type="KEGG" id="smo:SELMODRAFT_125579"/>
<keyword evidence="12" id="KW-1133">Transmembrane helix</keyword>
<evidence type="ECO:0000256" key="8">
    <source>
        <dbReference type="ARBA" id="ARBA00022734"/>
    </source>
</evidence>
<dbReference type="InterPro" id="IPR051343">
    <property type="entry name" value="G-type_lectin_kinases/EP1-like"/>
</dbReference>
<evidence type="ECO:0000256" key="12">
    <source>
        <dbReference type="ARBA" id="ARBA00022989"/>
    </source>
</evidence>
<gene>
    <name evidence="22" type="ORF">SELMODRAFT_125579</name>
</gene>
<protein>
    <recommendedName>
        <fullName evidence="2">non-specific serine/threonine protein kinase</fullName>
        <ecNumber evidence="2">2.7.11.1</ecNumber>
    </recommendedName>
</protein>
<dbReference type="CDD" id="cd14066">
    <property type="entry name" value="STKc_IRAK"/>
    <property type="match status" value="1"/>
</dbReference>
<evidence type="ECO:0000256" key="19">
    <source>
        <dbReference type="PROSITE-ProRule" id="PRU10141"/>
    </source>
</evidence>
<dbReference type="HOGENOM" id="CLU_000288_21_4_1"/>
<keyword evidence="6" id="KW-0812">Transmembrane</keyword>
<evidence type="ECO:0000256" key="11">
    <source>
        <dbReference type="ARBA" id="ARBA00022840"/>
    </source>
</evidence>
<keyword evidence="4" id="KW-0597">Phosphoprotein</keyword>
<dbReference type="EC" id="2.7.11.1" evidence="2"/>
<keyword evidence="10" id="KW-0418">Kinase</keyword>
<evidence type="ECO:0000256" key="13">
    <source>
        <dbReference type="ARBA" id="ARBA00023136"/>
    </source>
</evidence>
<keyword evidence="23" id="KW-1185">Reference proteome</keyword>
<keyword evidence="16" id="KW-0325">Glycoprotein</keyword>
<evidence type="ECO:0000313" key="22">
    <source>
        <dbReference type="EMBL" id="EFJ11814.1"/>
    </source>
</evidence>
<evidence type="ECO:0000256" key="3">
    <source>
        <dbReference type="ARBA" id="ARBA00022527"/>
    </source>
</evidence>
<name>D8SV56_SELML</name>
<evidence type="ECO:0000256" key="6">
    <source>
        <dbReference type="ARBA" id="ARBA00022692"/>
    </source>
</evidence>
<evidence type="ECO:0000256" key="10">
    <source>
        <dbReference type="ARBA" id="ARBA00022777"/>
    </source>
</evidence>
<keyword evidence="5" id="KW-0808">Transferase</keyword>
<evidence type="ECO:0000256" key="14">
    <source>
        <dbReference type="ARBA" id="ARBA00023157"/>
    </source>
</evidence>
<dbReference type="SUPFAM" id="SSF56112">
    <property type="entry name" value="Protein kinase-like (PK-like)"/>
    <property type="match status" value="1"/>
</dbReference>
<dbReference type="STRING" id="88036.D8SV56"/>
<evidence type="ECO:0000256" key="17">
    <source>
        <dbReference type="ARBA" id="ARBA00047899"/>
    </source>
</evidence>
<proteinExistence type="inferred from homology"/>
<dbReference type="FunFam" id="3.30.200.20:FF:000178">
    <property type="entry name" value="serine/threonine-protein kinase PBS1-like"/>
    <property type="match status" value="1"/>
</dbReference>
<dbReference type="GO" id="GO:0030246">
    <property type="term" value="F:carbohydrate binding"/>
    <property type="evidence" value="ECO:0007669"/>
    <property type="project" value="UniProtKB-KW"/>
</dbReference>
<keyword evidence="3 20" id="KW-0723">Serine/threonine-protein kinase</keyword>
<dbReference type="Gene3D" id="1.10.510.10">
    <property type="entry name" value="Transferase(Phosphotransferase) domain 1"/>
    <property type="match status" value="1"/>
</dbReference>
<keyword evidence="7" id="KW-0732">Signal</keyword>
<dbReference type="PROSITE" id="PS00107">
    <property type="entry name" value="PROTEIN_KINASE_ATP"/>
    <property type="match status" value="1"/>
</dbReference>
<reference evidence="22 23" key="1">
    <citation type="journal article" date="2011" name="Science">
        <title>The Selaginella genome identifies genetic changes associated with the evolution of vascular plants.</title>
        <authorList>
            <person name="Banks J.A."/>
            <person name="Nishiyama T."/>
            <person name="Hasebe M."/>
            <person name="Bowman J.L."/>
            <person name="Gribskov M."/>
            <person name="dePamphilis C."/>
            <person name="Albert V.A."/>
            <person name="Aono N."/>
            <person name="Aoyama T."/>
            <person name="Ambrose B.A."/>
            <person name="Ashton N.W."/>
            <person name="Axtell M.J."/>
            <person name="Barker E."/>
            <person name="Barker M.S."/>
            <person name="Bennetzen J.L."/>
            <person name="Bonawitz N.D."/>
            <person name="Chapple C."/>
            <person name="Cheng C."/>
            <person name="Correa L.G."/>
            <person name="Dacre M."/>
            <person name="DeBarry J."/>
            <person name="Dreyer I."/>
            <person name="Elias M."/>
            <person name="Engstrom E.M."/>
            <person name="Estelle M."/>
            <person name="Feng L."/>
            <person name="Finet C."/>
            <person name="Floyd S.K."/>
            <person name="Frommer W.B."/>
            <person name="Fujita T."/>
            <person name="Gramzow L."/>
            <person name="Gutensohn M."/>
            <person name="Harholt J."/>
            <person name="Hattori M."/>
            <person name="Heyl A."/>
            <person name="Hirai T."/>
            <person name="Hiwatashi Y."/>
            <person name="Ishikawa M."/>
            <person name="Iwata M."/>
            <person name="Karol K.G."/>
            <person name="Koehler B."/>
            <person name="Kolukisaoglu U."/>
            <person name="Kubo M."/>
            <person name="Kurata T."/>
            <person name="Lalonde S."/>
            <person name="Li K."/>
            <person name="Li Y."/>
            <person name="Litt A."/>
            <person name="Lyons E."/>
            <person name="Manning G."/>
            <person name="Maruyama T."/>
            <person name="Michael T.P."/>
            <person name="Mikami K."/>
            <person name="Miyazaki S."/>
            <person name="Morinaga S."/>
            <person name="Murata T."/>
            <person name="Mueller-Roeber B."/>
            <person name="Nelson D.R."/>
            <person name="Obara M."/>
            <person name="Oguri Y."/>
            <person name="Olmstead R.G."/>
            <person name="Onodera N."/>
            <person name="Petersen B.L."/>
            <person name="Pils B."/>
            <person name="Prigge M."/>
            <person name="Rensing S.A."/>
            <person name="Riano-Pachon D.M."/>
            <person name="Roberts A.W."/>
            <person name="Sato Y."/>
            <person name="Scheller H.V."/>
            <person name="Schulz B."/>
            <person name="Schulz C."/>
            <person name="Shakirov E.V."/>
            <person name="Shibagaki N."/>
            <person name="Shinohara N."/>
            <person name="Shippen D.E."/>
            <person name="Soerensen I."/>
            <person name="Sotooka R."/>
            <person name="Sugimoto N."/>
            <person name="Sugita M."/>
            <person name="Sumikawa N."/>
            <person name="Tanurdzic M."/>
            <person name="Theissen G."/>
            <person name="Ulvskov P."/>
            <person name="Wakazuki S."/>
            <person name="Weng J.K."/>
            <person name="Willats W.W."/>
            <person name="Wipf D."/>
            <person name="Wolf P.G."/>
            <person name="Yang L."/>
            <person name="Zimmer A.D."/>
            <person name="Zhu Q."/>
            <person name="Mitros T."/>
            <person name="Hellsten U."/>
            <person name="Loque D."/>
            <person name="Otillar R."/>
            <person name="Salamov A."/>
            <person name="Schmutz J."/>
            <person name="Shapiro H."/>
            <person name="Lindquist E."/>
            <person name="Lucas S."/>
            <person name="Rokhsar D."/>
            <person name="Grigoriev I.V."/>
        </authorList>
    </citation>
    <scope>NUCLEOTIDE SEQUENCE [LARGE SCALE GENOMIC DNA]</scope>
</reference>
<dbReference type="InParanoid" id="D8SV56"/>
<dbReference type="GO" id="GO:0005524">
    <property type="term" value="F:ATP binding"/>
    <property type="evidence" value="ECO:0007669"/>
    <property type="project" value="UniProtKB-UniRule"/>
</dbReference>
<keyword evidence="13" id="KW-0472">Membrane</keyword>
<dbReference type="PROSITE" id="PS00108">
    <property type="entry name" value="PROTEIN_KINASE_ST"/>
    <property type="match status" value="1"/>
</dbReference>
<keyword evidence="9 19" id="KW-0547">Nucleotide-binding</keyword>
<evidence type="ECO:0000256" key="5">
    <source>
        <dbReference type="ARBA" id="ARBA00022679"/>
    </source>
</evidence>
<accession>D8SV56</accession>
<dbReference type="Gene3D" id="3.30.200.20">
    <property type="entry name" value="Phosphorylase Kinase, domain 1"/>
    <property type="match status" value="1"/>
</dbReference>
<sequence length="356" mass="39824">IPQKFSFSSLRKITENFAKQLGDGGFGGVYEGCLKDGSKVAVKVLEQTSTQGEKEFKAEMNTMASVRHVNILQLRGFCAEKKHRVLVYDFMPNGSLDRWLFSAPGGILDWPKRFSIAVGTAKGLAYLHEECNQQIIHLDVKPENILLDNNFVAKVADFGLSKLIDRDKSKVITNMRGTPGYLAPEWMHQSSVTTKADVYSFGMVLLELICGRETIDLTKGSEQWYLPAWAVRMVEEGRTLELVDDRLQEEIEYFYGDDAKRSIRTALCCIQEDPVQRPKMSRIVQMLEGVVEPKIPQLSRLPIQPATAASRIKDKLAALASAISQEEGSLQPFGGPVGDRAGKNESVFWPPEFQSF</sequence>
<dbReference type="FunFam" id="1.10.510.10:FF:000248">
    <property type="entry name" value="S-receptor-like kinase 5"/>
    <property type="match status" value="1"/>
</dbReference>
<dbReference type="EMBL" id="GL377644">
    <property type="protein sequence ID" value="EFJ11814.1"/>
    <property type="molecule type" value="Genomic_DNA"/>
</dbReference>
<evidence type="ECO:0000256" key="9">
    <source>
        <dbReference type="ARBA" id="ARBA00022741"/>
    </source>
</evidence>
<dbReference type="InterPro" id="IPR011009">
    <property type="entry name" value="Kinase-like_dom_sf"/>
</dbReference>
<dbReference type="PANTHER" id="PTHR47976:SF115">
    <property type="entry name" value="RECEPTOR-LIKE SERINE_THREONINE-PROTEIN KINASE"/>
    <property type="match status" value="1"/>
</dbReference>
<dbReference type="Proteomes" id="UP000001514">
    <property type="component" value="Unassembled WGS sequence"/>
</dbReference>
<dbReference type="InterPro" id="IPR017441">
    <property type="entry name" value="Protein_kinase_ATP_BS"/>
</dbReference>
<dbReference type="SMART" id="SM00220">
    <property type="entry name" value="S_TKc"/>
    <property type="match status" value="1"/>
</dbReference>
<evidence type="ECO:0000256" key="20">
    <source>
        <dbReference type="RuleBase" id="RU000304"/>
    </source>
</evidence>
<dbReference type="PANTHER" id="PTHR47976">
    <property type="entry name" value="G-TYPE LECTIN S-RECEPTOR-LIKE SERINE/THREONINE-PROTEIN KINASE SD2-5"/>
    <property type="match status" value="1"/>
</dbReference>
<evidence type="ECO:0000256" key="15">
    <source>
        <dbReference type="ARBA" id="ARBA00023170"/>
    </source>
</evidence>
<organism evidence="23">
    <name type="scientific">Selaginella moellendorffii</name>
    <name type="common">Spikemoss</name>
    <dbReference type="NCBI Taxonomy" id="88036"/>
    <lineage>
        <taxon>Eukaryota</taxon>
        <taxon>Viridiplantae</taxon>
        <taxon>Streptophyta</taxon>
        <taxon>Embryophyta</taxon>
        <taxon>Tracheophyta</taxon>
        <taxon>Lycopodiopsida</taxon>
        <taxon>Selaginellales</taxon>
        <taxon>Selaginellaceae</taxon>
        <taxon>Selaginella</taxon>
    </lineage>
</organism>
<dbReference type="InterPro" id="IPR008271">
    <property type="entry name" value="Ser/Thr_kinase_AS"/>
</dbReference>
<dbReference type="AlphaFoldDB" id="D8SV56"/>
<evidence type="ECO:0000313" key="23">
    <source>
        <dbReference type="Proteomes" id="UP000001514"/>
    </source>
</evidence>
<keyword evidence="15" id="KW-0675">Receptor</keyword>
<dbReference type="Pfam" id="PF00069">
    <property type="entry name" value="Pkinase"/>
    <property type="match status" value="1"/>
</dbReference>
<keyword evidence="11 19" id="KW-0067">ATP-binding</keyword>
<comment type="catalytic activity">
    <reaction evidence="18">
        <text>L-seryl-[protein] + ATP = O-phospho-L-seryl-[protein] + ADP + H(+)</text>
        <dbReference type="Rhea" id="RHEA:17989"/>
        <dbReference type="Rhea" id="RHEA-COMP:9863"/>
        <dbReference type="Rhea" id="RHEA-COMP:11604"/>
        <dbReference type="ChEBI" id="CHEBI:15378"/>
        <dbReference type="ChEBI" id="CHEBI:29999"/>
        <dbReference type="ChEBI" id="CHEBI:30616"/>
        <dbReference type="ChEBI" id="CHEBI:83421"/>
        <dbReference type="ChEBI" id="CHEBI:456216"/>
        <dbReference type="EC" id="2.7.11.1"/>
    </reaction>
</comment>
<dbReference type="OMA" id="HHIWISA"/>